<evidence type="ECO:0000313" key="3">
    <source>
        <dbReference type="Proteomes" id="UP001529510"/>
    </source>
</evidence>
<keyword evidence="1" id="KW-0440">LIM domain</keyword>
<organism evidence="2 3">
    <name type="scientific">Cirrhinus mrigala</name>
    <name type="common">Mrigala</name>
    <dbReference type="NCBI Taxonomy" id="683832"/>
    <lineage>
        <taxon>Eukaryota</taxon>
        <taxon>Metazoa</taxon>
        <taxon>Chordata</taxon>
        <taxon>Craniata</taxon>
        <taxon>Vertebrata</taxon>
        <taxon>Euteleostomi</taxon>
        <taxon>Actinopterygii</taxon>
        <taxon>Neopterygii</taxon>
        <taxon>Teleostei</taxon>
        <taxon>Ostariophysi</taxon>
        <taxon>Cypriniformes</taxon>
        <taxon>Cyprinidae</taxon>
        <taxon>Labeoninae</taxon>
        <taxon>Labeonini</taxon>
        <taxon>Cirrhinus</taxon>
    </lineage>
</organism>
<evidence type="ECO:0000313" key="2">
    <source>
        <dbReference type="EMBL" id="KAL0194134.1"/>
    </source>
</evidence>
<dbReference type="InterPro" id="IPR050604">
    <property type="entry name" value="PDZ-LIM_domain"/>
</dbReference>
<dbReference type="AlphaFoldDB" id="A0ABD0R6G8"/>
<feature type="non-terminal residue" evidence="2">
    <location>
        <position position="1"/>
    </location>
</feature>
<dbReference type="PANTHER" id="PTHR24214">
    <property type="entry name" value="PDZ AND LIM DOMAIN PROTEIN ZASP"/>
    <property type="match status" value="1"/>
</dbReference>
<keyword evidence="1" id="KW-0479">Metal-binding</keyword>
<protein>
    <submittedName>
        <fullName evidence="2">Uncharacterized protein</fullName>
    </submittedName>
</protein>
<proteinExistence type="predicted"/>
<dbReference type="Proteomes" id="UP001529510">
    <property type="component" value="Unassembled WGS sequence"/>
</dbReference>
<sequence>GPFLMAMGKSWHPEEFTELGFVEEQGSVYCQHCYEEFFAPTCARCQYKILG</sequence>
<name>A0ABD0R6G8_CIRMR</name>
<keyword evidence="1" id="KW-0862">Zinc</keyword>
<accession>A0ABD0R6G8</accession>
<dbReference type="Gene3D" id="2.10.110.10">
    <property type="entry name" value="Cysteine Rich Protein"/>
    <property type="match status" value="1"/>
</dbReference>
<gene>
    <name evidence="2" type="ORF">M9458_012430</name>
</gene>
<dbReference type="SUPFAM" id="SSF57716">
    <property type="entry name" value="Glucocorticoid receptor-like (DNA-binding domain)"/>
    <property type="match status" value="1"/>
</dbReference>
<comment type="caution">
    <text evidence="2">The sequence shown here is derived from an EMBL/GenBank/DDBJ whole genome shotgun (WGS) entry which is preliminary data.</text>
</comment>
<evidence type="ECO:0000256" key="1">
    <source>
        <dbReference type="ARBA" id="ARBA00023038"/>
    </source>
</evidence>
<feature type="non-terminal residue" evidence="2">
    <location>
        <position position="51"/>
    </location>
</feature>
<dbReference type="EMBL" id="JAMKFB020000005">
    <property type="protein sequence ID" value="KAL0194134.1"/>
    <property type="molecule type" value="Genomic_DNA"/>
</dbReference>
<keyword evidence="3" id="KW-1185">Reference proteome</keyword>
<dbReference type="PANTHER" id="PTHR24214:SF32">
    <property type="entry name" value="PDZ AND LIM DOMAIN PROTEIN 5"/>
    <property type="match status" value="1"/>
</dbReference>
<reference evidence="2 3" key="1">
    <citation type="submission" date="2024-05" db="EMBL/GenBank/DDBJ databases">
        <title>Genome sequencing and assembly of Indian major carp, Cirrhinus mrigala (Hamilton, 1822).</title>
        <authorList>
            <person name="Mohindra V."/>
            <person name="Chowdhury L.M."/>
            <person name="Lal K."/>
            <person name="Jena J.K."/>
        </authorList>
    </citation>
    <scope>NUCLEOTIDE SEQUENCE [LARGE SCALE GENOMIC DNA]</scope>
    <source>
        <strain evidence="2">CM1030</strain>
        <tissue evidence="2">Blood</tissue>
    </source>
</reference>